<reference evidence="2 3" key="1">
    <citation type="submission" date="2017-03" db="EMBL/GenBank/DDBJ databases">
        <title>Genome sequence of Lactobacillus kimchii KACC 12383.</title>
        <authorList>
            <person name="Chun J."/>
        </authorList>
    </citation>
    <scope>NUCLEOTIDE SEQUENCE [LARGE SCALE GENOMIC DNA]</scope>
    <source>
        <strain evidence="2 3">KACC 12383</strain>
    </source>
</reference>
<evidence type="ECO:0000259" key="1">
    <source>
        <dbReference type="Pfam" id="PF08808"/>
    </source>
</evidence>
<evidence type="ECO:0000313" key="3">
    <source>
        <dbReference type="Proteomes" id="UP000196649"/>
    </source>
</evidence>
<dbReference type="AlphaFoldDB" id="A0A210PB55"/>
<dbReference type="EMBL" id="MXAL01000003">
    <property type="protein sequence ID" value="OWF33735.1"/>
    <property type="molecule type" value="Genomic_DNA"/>
</dbReference>
<name>A0A210PB55_9LACO</name>
<sequence length="370" mass="42802">MKCCENCFKDVDIKERIKAINEKGQCDFCQSNDVYVLDIDKALKNNDYSKNIIADFNDLLDLYTVYDRKQKDYQRYSDDARKLSEQLFFNTNIFNLEVNKISKLLKSLLAEYYGKNNELFEDLVIPEYLLDDKLKKNNGIFGGKGWKAFENRIKYINRFHSNMANKKILEAFFNNLIVNIGKSKRFYRARISDSGKPISNENMGAVPLGLSTPGRLNASGIGYLYLCQDYKVALGEIKASLNDVCTVASFEISEELKLVDLSQISVLSIFSFEDKITYLMNFDILKQIDIVMREISNKNRSEIAYVPTEYMSDLIKDMDNVDGIIYESTIDNDTKDLVLFDDEKVHLLEEETINYVVKGINYTQLDKLER</sequence>
<dbReference type="RefSeq" id="WP_054643811.1">
    <property type="nucleotide sequence ID" value="NZ_LNUB01000029.1"/>
</dbReference>
<dbReference type="InterPro" id="IPR014914">
    <property type="entry name" value="RES_dom"/>
</dbReference>
<evidence type="ECO:0000313" key="2">
    <source>
        <dbReference type="EMBL" id="OWF33735.1"/>
    </source>
</evidence>
<accession>A0A210PB55</accession>
<protein>
    <recommendedName>
        <fullName evidence="1">RES domain-containing protein</fullName>
    </recommendedName>
</protein>
<dbReference type="Proteomes" id="UP000196649">
    <property type="component" value="Unassembled WGS sequence"/>
</dbReference>
<dbReference type="Pfam" id="PF08808">
    <property type="entry name" value="RES"/>
    <property type="match status" value="1"/>
</dbReference>
<proteinExistence type="predicted"/>
<gene>
    <name evidence="2" type="ORF">LKACC12383_00875</name>
</gene>
<feature type="domain" description="RES" evidence="1">
    <location>
        <begin position="204"/>
        <end position="343"/>
    </location>
</feature>
<organism evidence="2 3">
    <name type="scientific">Companilactobacillus kimchii</name>
    <dbReference type="NCBI Taxonomy" id="2801452"/>
    <lineage>
        <taxon>Bacteria</taxon>
        <taxon>Bacillati</taxon>
        <taxon>Bacillota</taxon>
        <taxon>Bacilli</taxon>
        <taxon>Lactobacillales</taxon>
        <taxon>Lactobacillaceae</taxon>
        <taxon>Companilactobacillus</taxon>
    </lineage>
</organism>
<comment type="caution">
    <text evidence="2">The sequence shown here is derived from an EMBL/GenBank/DDBJ whole genome shotgun (WGS) entry which is preliminary data.</text>
</comment>